<comment type="caution">
    <text evidence="4">The sequence shown here is derived from an EMBL/GenBank/DDBJ whole genome shotgun (WGS) entry which is preliminary data.</text>
</comment>
<feature type="region of interest" description="Disordered" evidence="2">
    <location>
        <begin position="118"/>
        <end position="154"/>
    </location>
</feature>
<dbReference type="RefSeq" id="WP_344029275.1">
    <property type="nucleotide sequence ID" value="NZ_BAAAOB010000001.1"/>
</dbReference>
<evidence type="ECO:0000313" key="4">
    <source>
        <dbReference type="EMBL" id="GAA1780422.1"/>
    </source>
</evidence>
<evidence type="ECO:0000256" key="1">
    <source>
        <dbReference type="ARBA" id="ARBA00022553"/>
    </source>
</evidence>
<dbReference type="Proteomes" id="UP001500851">
    <property type="component" value="Unassembled WGS sequence"/>
</dbReference>
<feature type="region of interest" description="Disordered" evidence="2">
    <location>
        <begin position="1"/>
        <end position="106"/>
    </location>
</feature>
<feature type="compositionally biased region" description="Pro residues" evidence="2">
    <location>
        <begin position="1"/>
        <end position="15"/>
    </location>
</feature>
<keyword evidence="5" id="KW-1185">Reference proteome</keyword>
<evidence type="ECO:0000313" key="5">
    <source>
        <dbReference type="Proteomes" id="UP001500851"/>
    </source>
</evidence>
<gene>
    <name evidence="4" type="ORF">GCM10009768_06660</name>
</gene>
<reference evidence="4 5" key="1">
    <citation type="journal article" date="2019" name="Int. J. Syst. Evol. Microbiol.">
        <title>The Global Catalogue of Microorganisms (GCM) 10K type strain sequencing project: providing services to taxonomists for standard genome sequencing and annotation.</title>
        <authorList>
            <consortium name="The Broad Institute Genomics Platform"/>
            <consortium name="The Broad Institute Genome Sequencing Center for Infectious Disease"/>
            <person name="Wu L."/>
            <person name="Ma J."/>
        </authorList>
    </citation>
    <scope>NUCLEOTIDE SEQUENCE [LARGE SCALE GENOMIC DNA]</scope>
    <source>
        <strain evidence="4 5">JCM 14736</strain>
    </source>
</reference>
<feature type="compositionally biased region" description="Low complexity" evidence="2">
    <location>
        <begin position="136"/>
        <end position="149"/>
    </location>
</feature>
<dbReference type="SUPFAM" id="SSF49879">
    <property type="entry name" value="SMAD/FHA domain"/>
    <property type="match status" value="1"/>
</dbReference>
<feature type="compositionally biased region" description="Low complexity" evidence="2">
    <location>
        <begin position="50"/>
        <end position="61"/>
    </location>
</feature>
<keyword evidence="1" id="KW-0597">Phosphoprotein</keyword>
<dbReference type="Gene3D" id="2.60.200.20">
    <property type="match status" value="1"/>
</dbReference>
<name>A0ABN2LBZ7_9MICO</name>
<sequence>MSAAEPAPPGAPVPQDPRLRQVPPPRFSEPADSTVPLVLPGPPISVVLGPAPRKGAAAAAPERAEAPVPAPAPAPEAAPVPVAEPEPTPRTSVPTPEPPPAPPAVETAIEPTTVPAAPEVPAAPAHAPAPAPAAPAVPATPAVPAAPARPAAPVPRPVSELALDDDDLELTIVVPRGALLTDWNLVDRDGTAFRLHRSNVLGRRPSGAGAPEHAQLVLLSDPDRVLSRTHALLEVIDDEVWVTDLHSTNGSAVREPGQPARRLEPGTRVRVLLGSVLSFGGRAVSFAYDGHGRRA</sequence>
<dbReference type="EMBL" id="BAAAOB010000001">
    <property type="protein sequence ID" value="GAA1780422.1"/>
    <property type="molecule type" value="Genomic_DNA"/>
</dbReference>
<protein>
    <recommendedName>
        <fullName evidence="3">FHA domain-containing protein</fullName>
    </recommendedName>
</protein>
<dbReference type="InterPro" id="IPR000253">
    <property type="entry name" value="FHA_dom"/>
</dbReference>
<dbReference type="PROSITE" id="PS50006">
    <property type="entry name" value="FHA_DOMAIN"/>
    <property type="match status" value="1"/>
</dbReference>
<accession>A0ABN2LBZ7</accession>
<dbReference type="PRINTS" id="PR01217">
    <property type="entry name" value="PRICHEXTENSN"/>
</dbReference>
<feature type="compositionally biased region" description="Pro residues" evidence="2">
    <location>
        <begin position="68"/>
        <end position="88"/>
    </location>
</feature>
<dbReference type="InterPro" id="IPR008984">
    <property type="entry name" value="SMAD_FHA_dom_sf"/>
</dbReference>
<feature type="domain" description="FHA" evidence="3">
    <location>
        <begin position="199"/>
        <end position="253"/>
    </location>
</feature>
<evidence type="ECO:0000256" key="2">
    <source>
        <dbReference type="SAM" id="MobiDB-lite"/>
    </source>
</evidence>
<proteinExistence type="predicted"/>
<evidence type="ECO:0000259" key="3">
    <source>
        <dbReference type="PROSITE" id="PS50006"/>
    </source>
</evidence>
<dbReference type="Pfam" id="PF00498">
    <property type="entry name" value="FHA"/>
    <property type="match status" value="1"/>
</dbReference>
<organism evidence="4 5">
    <name type="scientific">Leucobacter iarius</name>
    <dbReference type="NCBI Taxonomy" id="333963"/>
    <lineage>
        <taxon>Bacteria</taxon>
        <taxon>Bacillati</taxon>
        <taxon>Actinomycetota</taxon>
        <taxon>Actinomycetes</taxon>
        <taxon>Micrococcales</taxon>
        <taxon>Microbacteriaceae</taxon>
        <taxon>Leucobacter</taxon>
    </lineage>
</organism>